<organism evidence="3 4">
    <name type="scientific">Streptomyces coffeae</name>
    <dbReference type="NCBI Taxonomy" id="621382"/>
    <lineage>
        <taxon>Bacteria</taxon>
        <taxon>Bacillati</taxon>
        <taxon>Actinomycetota</taxon>
        <taxon>Actinomycetes</taxon>
        <taxon>Kitasatosporales</taxon>
        <taxon>Streptomycetaceae</taxon>
        <taxon>Streptomyces</taxon>
    </lineage>
</organism>
<evidence type="ECO:0000313" key="3">
    <source>
        <dbReference type="EMBL" id="MBL1101152.1"/>
    </source>
</evidence>
<sequence>MNTHGPRRAFGTHQPRLRAPARGRNPLRRRSDRIQTWCTVLFLLTLVCGLPAAALGAAHAAYGSQMRVVRAEEAGRHRITARLAETPPGGPRAADERSPRQARVRWTGADGGRHSGLTMVTGGTEAGDAVRVWVDRAGALVRAPASPSTARTVGWFTGCLTAAAVVTLACAARSRTRRALDRARYARWEAEWKVVEPAWSGRNRR</sequence>
<proteinExistence type="predicted"/>
<gene>
    <name evidence="3" type="ORF">JK363_31715</name>
</gene>
<accession>A0ABS1NMM4</accession>
<reference evidence="3 4" key="1">
    <citation type="submission" date="2021-01" db="EMBL/GenBank/DDBJ databases">
        <title>WGS of actinomycetes isolated from Thailand.</title>
        <authorList>
            <person name="Thawai C."/>
        </authorList>
    </citation>
    <scope>NUCLEOTIDE SEQUENCE [LARGE SCALE GENOMIC DNA]</scope>
    <source>
        <strain evidence="3 4">CA1R205</strain>
    </source>
</reference>
<feature type="compositionally biased region" description="Basic residues" evidence="1">
    <location>
        <begin position="15"/>
        <end position="28"/>
    </location>
</feature>
<evidence type="ECO:0000313" key="4">
    <source>
        <dbReference type="Proteomes" id="UP000634229"/>
    </source>
</evidence>
<keyword evidence="2" id="KW-0812">Transmembrane</keyword>
<name>A0ABS1NMM4_9ACTN</name>
<keyword evidence="4" id="KW-1185">Reference proteome</keyword>
<dbReference type="PANTHER" id="PTHR42305:SF1">
    <property type="entry name" value="MEMBRANE PROTEIN RV1733C-RELATED"/>
    <property type="match status" value="1"/>
</dbReference>
<protein>
    <submittedName>
        <fullName evidence="3">Uncharacterized protein</fullName>
    </submittedName>
</protein>
<dbReference type="InterPro" id="IPR039708">
    <property type="entry name" value="MT1774/Rv1733c-like"/>
</dbReference>
<feature type="region of interest" description="Disordered" evidence="1">
    <location>
        <begin position="1"/>
        <end position="28"/>
    </location>
</feature>
<dbReference type="PANTHER" id="PTHR42305">
    <property type="entry name" value="MEMBRANE PROTEIN RV1733C-RELATED"/>
    <property type="match status" value="1"/>
</dbReference>
<dbReference type="RefSeq" id="WP_201880534.1">
    <property type="nucleotide sequence ID" value="NZ_JAERRF010000025.1"/>
</dbReference>
<feature type="transmembrane region" description="Helical" evidence="2">
    <location>
        <begin position="37"/>
        <end position="62"/>
    </location>
</feature>
<evidence type="ECO:0000256" key="1">
    <source>
        <dbReference type="SAM" id="MobiDB-lite"/>
    </source>
</evidence>
<keyword evidence="2" id="KW-0472">Membrane</keyword>
<feature type="region of interest" description="Disordered" evidence="1">
    <location>
        <begin position="81"/>
        <end position="102"/>
    </location>
</feature>
<feature type="transmembrane region" description="Helical" evidence="2">
    <location>
        <begin position="153"/>
        <end position="172"/>
    </location>
</feature>
<evidence type="ECO:0000256" key="2">
    <source>
        <dbReference type="SAM" id="Phobius"/>
    </source>
</evidence>
<comment type="caution">
    <text evidence="3">The sequence shown here is derived from an EMBL/GenBank/DDBJ whole genome shotgun (WGS) entry which is preliminary data.</text>
</comment>
<dbReference type="EMBL" id="JAERRF010000025">
    <property type="protein sequence ID" value="MBL1101152.1"/>
    <property type="molecule type" value="Genomic_DNA"/>
</dbReference>
<dbReference type="Proteomes" id="UP000634229">
    <property type="component" value="Unassembled WGS sequence"/>
</dbReference>
<keyword evidence="2" id="KW-1133">Transmembrane helix</keyword>